<evidence type="ECO:0000256" key="1">
    <source>
        <dbReference type="SAM" id="MobiDB-lite"/>
    </source>
</evidence>
<protein>
    <submittedName>
        <fullName evidence="3">Trichohyalin-like</fullName>
    </submittedName>
</protein>
<gene>
    <name evidence="3" type="primary">LOC102809605</name>
</gene>
<evidence type="ECO:0000313" key="2">
    <source>
        <dbReference type="Proteomes" id="UP000694865"/>
    </source>
</evidence>
<keyword evidence="2" id="KW-1185">Reference proteome</keyword>
<sequence length="152" mass="18403">MATQIKKELFEACEEFYFDNIRWLRQLPGFKTPEMTQNRKRQYEAFQIALVEKERALETEKIILQKQEEIEKARQLYESAKDREIGHLHNELRNMKTDLDEQAENFKKAKEENERQEIALRERELRREEEALRRTEEESSNKLDAILKNQSS</sequence>
<name>A0ABM0MGU1_SACKO</name>
<feature type="region of interest" description="Disordered" evidence="1">
    <location>
        <begin position="129"/>
        <end position="152"/>
    </location>
</feature>
<feature type="compositionally biased region" description="Basic and acidic residues" evidence="1">
    <location>
        <begin position="129"/>
        <end position="141"/>
    </location>
</feature>
<dbReference type="RefSeq" id="XP_006819232.1">
    <property type="nucleotide sequence ID" value="XM_006819169.1"/>
</dbReference>
<accession>A0ABM0MGU1</accession>
<reference evidence="3" key="1">
    <citation type="submission" date="2025-08" db="UniProtKB">
        <authorList>
            <consortium name="RefSeq"/>
        </authorList>
    </citation>
    <scope>IDENTIFICATION</scope>
    <source>
        <tissue evidence="3">Testes</tissue>
    </source>
</reference>
<dbReference type="Proteomes" id="UP000694865">
    <property type="component" value="Unplaced"/>
</dbReference>
<organism evidence="2 3">
    <name type="scientific">Saccoglossus kowalevskii</name>
    <name type="common">Acorn worm</name>
    <dbReference type="NCBI Taxonomy" id="10224"/>
    <lineage>
        <taxon>Eukaryota</taxon>
        <taxon>Metazoa</taxon>
        <taxon>Hemichordata</taxon>
        <taxon>Enteropneusta</taxon>
        <taxon>Harrimaniidae</taxon>
        <taxon>Saccoglossus</taxon>
    </lineage>
</organism>
<evidence type="ECO:0000313" key="3">
    <source>
        <dbReference type="RefSeq" id="XP_006819232.1"/>
    </source>
</evidence>
<proteinExistence type="predicted"/>
<dbReference type="GeneID" id="102809605"/>